<evidence type="ECO:0000259" key="3">
    <source>
        <dbReference type="PROSITE" id="PS51832"/>
    </source>
</evidence>
<feature type="domain" description="PAS" evidence="1">
    <location>
        <begin position="339"/>
        <end position="413"/>
    </location>
</feature>
<dbReference type="SMART" id="SM00091">
    <property type="entry name" value="PAS"/>
    <property type="match status" value="2"/>
</dbReference>
<dbReference type="PANTHER" id="PTHR43155:SF2">
    <property type="entry name" value="CYCLIC DI-GMP PHOSPHODIESTERASE PA4108"/>
    <property type="match status" value="1"/>
</dbReference>
<dbReference type="CDD" id="cd00077">
    <property type="entry name" value="HDc"/>
    <property type="match status" value="1"/>
</dbReference>
<protein>
    <recommendedName>
        <fullName evidence="6">PAS domain S-box protein</fullName>
    </recommendedName>
</protein>
<dbReference type="Pfam" id="PF13426">
    <property type="entry name" value="PAS_9"/>
    <property type="match status" value="2"/>
</dbReference>
<evidence type="ECO:0000313" key="4">
    <source>
        <dbReference type="EMBL" id="HCE18309.1"/>
    </source>
</evidence>
<dbReference type="PROSITE" id="PS50113">
    <property type="entry name" value="PAC"/>
    <property type="match status" value="2"/>
</dbReference>
<dbReference type="SMART" id="SM00065">
    <property type="entry name" value="GAF"/>
    <property type="match status" value="4"/>
</dbReference>
<feature type="domain" description="PAC" evidence="2">
    <location>
        <begin position="539"/>
        <end position="593"/>
    </location>
</feature>
<dbReference type="Pfam" id="PF01590">
    <property type="entry name" value="GAF"/>
    <property type="match status" value="1"/>
</dbReference>
<dbReference type="InterPro" id="IPR003607">
    <property type="entry name" value="HD/PDEase_dom"/>
</dbReference>
<comment type="caution">
    <text evidence="4">The sequence shown here is derived from an EMBL/GenBank/DDBJ whole genome shotgun (WGS) entry which is preliminary data.</text>
</comment>
<dbReference type="Proteomes" id="UP000264141">
    <property type="component" value="Unassembled WGS sequence"/>
</dbReference>
<dbReference type="InterPro" id="IPR000700">
    <property type="entry name" value="PAS-assoc_C"/>
</dbReference>
<dbReference type="SMART" id="SM00471">
    <property type="entry name" value="HDc"/>
    <property type="match status" value="1"/>
</dbReference>
<dbReference type="SUPFAM" id="SSF55781">
    <property type="entry name" value="GAF domain-like"/>
    <property type="match status" value="4"/>
</dbReference>
<evidence type="ECO:0008006" key="6">
    <source>
        <dbReference type="Google" id="ProtNLM"/>
    </source>
</evidence>
<dbReference type="STRING" id="229919.GCA_001050195_00155"/>
<name>A0A3D1JIA3_9CHLR</name>
<dbReference type="InterPro" id="IPR003018">
    <property type="entry name" value="GAF"/>
</dbReference>
<proteinExistence type="predicted"/>
<dbReference type="InterPro" id="IPR001610">
    <property type="entry name" value="PAC"/>
</dbReference>
<evidence type="ECO:0000259" key="2">
    <source>
        <dbReference type="PROSITE" id="PS50113"/>
    </source>
</evidence>
<dbReference type="CDD" id="cd00130">
    <property type="entry name" value="PAS"/>
    <property type="match status" value="2"/>
</dbReference>
<dbReference type="Gene3D" id="3.30.450.20">
    <property type="entry name" value="PAS domain"/>
    <property type="match status" value="2"/>
</dbReference>
<dbReference type="InterPro" id="IPR037522">
    <property type="entry name" value="HD_GYP_dom"/>
</dbReference>
<feature type="domain" description="HD-GYP" evidence="3">
    <location>
        <begin position="931"/>
        <end position="1126"/>
    </location>
</feature>
<dbReference type="InterPro" id="IPR000014">
    <property type="entry name" value="PAS"/>
</dbReference>
<dbReference type="InterPro" id="IPR029016">
    <property type="entry name" value="GAF-like_dom_sf"/>
</dbReference>
<dbReference type="SMART" id="SM00086">
    <property type="entry name" value="PAC"/>
    <property type="match status" value="2"/>
</dbReference>
<organism evidence="4 5">
    <name type="scientific">Anaerolinea thermolimosa</name>
    <dbReference type="NCBI Taxonomy" id="229919"/>
    <lineage>
        <taxon>Bacteria</taxon>
        <taxon>Bacillati</taxon>
        <taxon>Chloroflexota</taxon>
        <taxon>Anaerolineae</taxon>
        <taxon>Anaerolineales</taxon>
        <taxon>Anaerolineaceae</taxon>
        <taxon>Anaerolinea</taxon>
    </lineage>
</organism>
<feature type="domain" description="PAS" evidence="1">
    <location>
        <begin position="468"/>
        <end position="538"/>
    </location>
</feature>
<accession>A0A3D1JIA3</accession>
<sequence length="1135" mass="127942">MALNANTPGDLSRELQVLHGIARAAYESQSEDELFERVTALIAETLYPHQFGVLLLNPETRHLVFHPSYRGLSEKFLSMQIPLGQGVTGTVALTGEPMNVPDVSRSEIFLEYEPNTGSELCVPLKVRGEVVGVIDAESALRAAFREEDERLMMTLAHQLGMALERLRSERDLRRRVAQLNALQEASRQIAMASLDAETVYATIHRVIASLMPFDALAITLWRPEQKEIEAVYLFDDGQRFPPVRYSDETGWSAYVLRTGVPLRIGDFFREQKIAPAPVHFGSQRRTRSVLAVPLRRSSRPMGVLLVQSYTPNRYTQEDLEMLEMVSGYVGVAVENSLLYEEAARQALTFANSFDAIILTDGQSRIIDWNPAAERMFGYRRHEVLGKPVWEVTQPPEEQQPVQNRIFREMGENGRWDGEVPICRKDGSRGVVDLVVLPVYGANGELIATIGVNRDVTHLRQTERALRSIEVRLGAIVEQADESIILADTRGRVVYVNPCFEETTGFPKAEVLGKSVRHLMSDYHDWSFYKELMRTVTGGHSWSGMLVSQRKDGTYLYENVTVFPIKDERGAAVNYAALKRDITAEIQREREMQAIQTVSTALRKAVNRSEMLPIILDQLMALLNARGALIAMLDGKTNSLRVEIGRGAFSISEESYVPPGKGVTGLIFTRSAPFQTDDIEKEADYRPLDERLPEKGIRAVIGAPLVAQGETMGVLWVGRERPFLSEEFRVLQAVADMSANAMHRASLHERTLRYAEQTMAITAAGRVMSETLDRTEIYSHLSRSIQALLGGMNALAIYRLENDREYCSCVYICCNGEVIEAEKLSSLSLVDVHTPPLDELFREHRPYILREPWPVFTEIEALVCSAPEKTSSVLVPMVARGRVVGFLYILSLVTERFSTEEMDLLSLVGSTAATAIENAELYHGLQSTNRELLEAYDSTIEGWSRALDLRDRETESHTQRVTELTLRVARRFGFSEEQLGHIRRGALLHDIGKMGVPDRILHKPEPLTPEEWMVMRMHPVYAYEMLSPIAYLRPALSIPYCHHEWWNGTGYPRGLKGEEIPLEARIFAVVDVYDALTSSRPYRPAWPRTQALRHILAETGTHFDPRVVEEFMRVVPSTFPLDQMQLTGEKSHGSDA</sequence>
<gene>
    <name evidence="4" type="ORF">DEQ80_10660</name>
</gene>
<reference evidence="4 5" key="1">
    <citation type="journal article" date="2018" name="Nat. Biotechnol.">
        <title>A standardized bacterial taxonomy based on genome phylogeny substantially revises the tree of life.</title>
        <authorList>
            <person name="Parks D.H."/>
            <person name="Chuvochina M."/>
            <person name="Waite D.W."/>
            <person name="Rinke C."/>
            <person name="Skarshewski A."/>
            <person name="Chaumeil P.A."/>
            <person name="Hugenholtz P."/>
        </authorList>
    </citation>
    <scope>NUCLEOTIDE SEQUENCE [LARGE SCALE GENOMIC DNA]</scope>
    <source>
        <strain evidence="4">UBA8781</strain>
    </source>
</reference>
<dbReference type="Pfam" id="PF13487">
    <property type="entry name" value="HD_5"/>
    <property type="match status" value="1"/>
</dbReference>
<dbReference type="PANTHER" id="PTHR43155">
    <property type="entry name" value="CYCLIC DI-GMP PHOSPHODIESTERASE PA4108-RELATED"/>
    <property type="match status" value="1"/>
</dbReference>
<dbReference type="EMBL" id="DPBP01000041">
    <property type="protein sequence ID" value="HCE18309.1"/>
    <property type="molecule type" value="Genomic_DNA"/>
</dbReference>
<dbReference type="Gene3D" id="3.30.450.40">
    <property type="match status" value="4"/>
</dbReference>
<dbReference type="SUPFAM" id="SSF55785">
    <property type="entry name" value="PYP-like sensor domain (PAS domain)"/>
    <property type="match status" value="2"/>
</dbReference>
<dbReference type="PROSITE" id="PS50112">
    <property type="entry name" value="PAS"/>
    <property type="match status" value="2"/>
</dbReference>
<feature type="domain" description="PAC" evidence="2">
    <location>
        <begin position="415"/>
        <end position="467"/>
    </location>
</feature>
<dbReference type="NCBIfam" id="TIGR00229">
    <property type="entry name" value="sensory_box"/>
    <property type="match status" value="2"/>
</dbReference>
<dbReference type="SUPFAM" id="SSF109604">
    <property type="entry name" value="HD-domain/PDEase-like"/>
    <property type="match status" value="1"/>
</dbReference>
<dbReference type="PROSITE" id="PS51832">
    <property type="entry name" value="HD_GYP"/>
    <property type="match status" value="1"/>
</dbReference>
<evidence type="ECO:0000313" key="5">
    <source>
        <dbReference type="Proteomes" id="UP000264141"/>
    </source>
</evidence>
<dbReference type="Pfam" id="PF13185">
    <property type="entry name" value="GAF_2"/>
    <property type="match status" value="3"/>
</dbReference>
<evidence type="ECO:0000259" key="1">
    <source>
        <dbReference type="PROSITE" id="PS50112"/>
    </source>
</evidence>
<dbReference type="Gene3D" id="1.10.3210.10">
    <property type="entry name" value="Hypothetical protein af1432"/>
    <property type="match status" value="1"/>
</dbReference>
<dbReference type="AlphaFoldDB" id="A0A3D1JIA3"/>
<dbReference type="InterPro" id="IPR035965">
    <property type="entry name" value="PAS-like_dom_sf"/>
</dbReference>